<dbReference type="PANTHER" id="PTHR47235:SF1">
    <property type="entry name" value="BLR6548 PROTEIN"/>
    <property type="match status" value="1"/>
</dbReference>
<dbReference type="InterPro" id="IPR000709">
    <property type="entry name" value="Leu_Ile_Val-bd"/>
</dbReference>
<evidence type="ECO:0000256" key="3">
    <source>
        <dbReference type="ARBA" id="ARBA00022729"/>
    </source>
</evidence>
<organism evidence="7">
    <name type="scientific">uncultured Acidimicrobiales bacterium</name>
    <dbReference type="NCBI Taxonomy" id="310071"/>
    <lineage>
        <taxon>Bacteria</taxon>
        <taxon>Bacillati</taxon>
        <taxon>Actinomycetota</taxon>
        <taxon>Acidimicrobiia</taxon>
        <taxon>Acidimicrobiales</taxon>
        <taxon>environmental samples</taxon>
    </lineage>
</organism>
<dbReference type="Gene3D" id="3.40.50.2300">
    <property type="match status" value="2"/>
</dbReference>
<keyword evidence="3 5" id="KW-0732">Signal</keyword>
<comment type="similarity">
    <text evidence="1">Belongs to the leucine-binding protein family.</text>
</comment>
<dbReference type="PROSITE" id="PS51257">
    <property type="entry name" value="PROKAR_LIPOPROTEIN"/>
    <property type="match status" value="1"/>
</dbReference>
<dbReference type="PRINTS" id="PR00337">
    <property type="entry name" value="LEUILEVALBP"/>
</dbReference>
<dbReference type="InterPro" id="IPR028082">
    <property type="entry name" value="Peripla_BP_I"/>
</dbReference>
<gene>
    <name evidence="7" type="ORF">AVDCRST_MAG76-978</name>
</gene>
<feature type="domain" description="Leucine-binding protein" evidence="6">
    <location>
        <begin position="56"/>
        <end position="405"/>
    </location>
</feature>
<keyword evidence="2" id="KW-0813">Transport</keyword>
<protein>
    <recommendedName>
        <fullName evidence="6">Leucine-binding protein domain-containing protein</fullName>
    </recommendedName>
</protein>
<evidence type="ECO:0000313" key="7">
    <source>
        <dbReference type="EMBL" id="CAA9226532.1"/>
    </source>
</evidence>
<evidence type="ECO:0000256" key="1">
    <source>
        <dbReference type="ARBA" id="ARBA00010062"/>
    </source>
</evidence>
<evidence type="ECO:0000256" key="4">
    <source>
        <dbReference type="ARBA" id="ARBA00022970"/>
    </source>
</evidence>
<feature type="chain" id="PRO_5026954573" description="Leucine-binding protein domain-containing protein" evidence="5">
    <location>
        <begin position="23"/>
        <end position="429"/>
    </location>
</feature>
<keyword evidence="4" id="KW-0029">Amino-acid transport</keyword>
<dbReference type="Pfam" id="PF13458">
    <property type="entry name" value="Peripla_BP_6"/>
    <property type="match status" value="1"/>
</dbReference>
<sequence length="429" mass="44358">MRTPRRRALASGLAALALVAAACGGDDAPGSTGTGGQAGEGTTLKAVPGFDPAAATIKVGIISALTGPGAPIGKPLTAGNEVFFNKVNAKGGVAGRYKIVFEERDSANDPQKAVPAYNELKGGVALFAQLFGTPSTKAVLTSLKADGIVAAPASLDADWVREPNLLPIGAPYQIQAINTLTWYVNEGGGKGRKICSLAQDDAYGQAGVQGVDFAAEKNGFTVAKKQTFTLGKGGEGTGAVQGLKDAGCEAVFLVSLPSDTAALLGIAARTGFAPQWFGQSPSYIGALATSPLKDYLAQTFMVASEGTEWGDTSVPGMKSMIDDIAQLKPDQPPDYYFAFGYNQASAVVQVLEKAVALGDLSHAGIRKAMEQVGTLTFGGLTGDYEYGRAADRVFPRETTLFKVDATKPVGLAAMKKSFTTEPANEFKIG</sequence>
<accession>A0A6J4HMK2</accession>
<evidence type="ECO:0000256" key="5">
    <source>
        <dbReference type="SAM" id="SignalP"/>
    </source>
</evidence>
<evidence type="ECO:0000259" key="6">
    <source>
        <dbReference type="Pfam" id="PF13458"/>
    </source>
</evidence>
<evidence type="ECO:0000256" key="2">
    <source>
        <dbReference type="ARBA" id="ARBA00022448"/>
    </source>
</evidence>
<dbReference type="AlphaFoldDB" id="A0A6J4HMK2"/>
<dbReference type="EMBL" id="CADCSZ010000058">
    <property type="protein sequence ID" value="CAA9226532.1"/>
    <property type="molecule type" value="Genomic_DNA"/>
</dbReference>
<name>A0A6J4HMK2_9ACTN</name>
<dbReference type="GO" id="GO:0006865">
    <property type="term" value="P:amino acid transport"/>
    <property type="evidence" value="ECO:0007669"/>
    <property type="project" value="UniProtKB-KW"/>
</dbReference>
<dbReference type="PANTHER" id="PTHR47235">
    <property type="entry name" value="BLR6548 PROTEIN"/>
    <property type="match status" value="1"/>
</dbReference>
<proteinExistence type="inferred from homology"/>
<dbReference type="SUPFAM" id="SSF53822">
    <property type="entry name" value="Periplasmic binding protein-like I"/>
    <property type="match status" value="1"/>
</dbReference>
<reference evidence="7" key="1">
    <citation type="submission" date="2020-02" db="EMBL/GenBank/DDBJ databases">
        <authorList>
            <person name="Meier V. D."/>
        </authorList>
    </citation>
    <scope>NUCLEOTIDE SEQUENCE</scope>
    <source>
        <strain evidence="7">AVDCRST_MAG76</strain>
    </source>
</reference>
<dbReference type="InterPro" id="IPR028081">
    <property type="entry name" value="Leu-bd"/>
</dbReference>
<feature type="signal peptide" evidence="5">
    <location>
        <begin position="1"/>
        <end position="22"/>
    </location>
</feature>